<feature type="binding site" evidence="4">
    <location>
        <position position="260"/>
    </location>
    <ligand>
        <name>[4Fe-4S] cluster</name>
        <dbReference type="ChEBI" id="CHEBI:49883"/>
    </ligand>
</feature>
<dbReference type="Gene3D" id="3.40.50.620">
    <property type="entry name" value="HUPs"/>
    <property type="match status" value="1"/>
</dbReference>
<dbReference type="HAMAP" id="MF_00063">
    <property type="entry name" value="CysH"/>
    <property type="match status" value="1"/>
</dbReference>
<dbReference type="SUPFAM" id="SSF52402">
    <property type="entry name" value="Adenine nucleotide alpha hydrolases-like"/>
    <property type="match status" value="1"/>
</dbReference>
<dbReference type="RefSeq" id="WP_245836469.1">
    <property type="nucleotide sequence ID" value="NZ_FZPA01000001.1"/>
</dbReference>
<evidence type="ECO:0000256" key="3">
    <source>
        <dbReference type="ARBA" id="ARBA00024327"/>
    </source>
</evidence>
<dbReference type="CDD" id="cd23945">
    <property type="entry name" value="PAPS_reductase"/>
    <property type="match status" value="1"/>
</dbReference>
<feature type="domain" description="Phosphoadenosine phosphosulphate reductase" evidence="6">
    <location>
        <begin position="95"/>
        <end position="262"/>
    </location>
</feature>
<dbReference type="Pfam" id="PF01507">
    <property type="entry name" value="PAPS_reduct"/>
    <property type="match status" value="1"/>
</dbReference>
<dbReference type="GO" id="GO:0019379">
    <property type="term" value="P:sulfate assimilation, phosphoadenylyl sulfate reduction by phosphoadenylyl-sulfate reductase (thioredoxin)"/>
    <property type="evidence" value="ECO:0007669"/>
    <property type="project" value="UniProtKB-UniRule"/>
</dbReference>
<gene>
    <name evidence="4" type="primary">cysH</name>
    <name evidence="7" type="ORF">SAMN06295955_101499</name>
</gene>
<keyword evidence="4" id="KW-0411">Iron-sulfur</keyword>
<comment type="subcellular location">
    <subcellularLocation>
        <location evidence="4">Cytoplasm</location>
    </subcellularLocation>
</comment>
<keyword evidence="2 4" id="KW-0560">Oxidoreductase</keyword>
<dbReference type="PANTHER" id="PTHR46509:SF1">
    <property type="entry name" value="PHOSPHOADENOSINE PHOSPHOSULFATE REDUCTASE"/>
    <property type="match status" value="1"/>
</dbReference>
<keyword evidence="8" id="KW-1185">Reference proteome</keyword>
<dbReference type="InterPro" id="IPR014729">
    <property type="entry name" value="Rossmann-like_a/b/a_fold"/>
</dbReference>
<keyword evidence="4" id="KW-0963">Cytoplasm</keyword>
<dbReference type="InterPro" id="IPR004511">
    <property type="entry name" value="PAPS/APS_Rdtase"/>
</dbReference>
<comment type="catalytic activity">
    <reaction evidence="4">
        <text>[thioredoxin]-disulfide + sulfite + AMP + 2 H(+) = adenosine 5'-phosphosulfate + [thioredoxin]-dithiol</text>
        <dbReference type="Rhea" id="RHEA:21976"/>
        <dbReference type="Rhea" id="RHEA-COMP:10698"/>
        <dbReference type="Rhea" id="RHEA-COMP:10700"/>
        <dbReference type="ChEBI" id="CHEBI:15378"/>
        <dbReference type="ChEBI" id="CHEBI:17359"/>
        <dbReference type="ChEBI" id="CHEBI:29950"/>
        <dbReference type="ChEBI" id="CHEBI:50058"/>
        <dbReference type="ChEBI" id="CHEBI:58243"/>
        <dbReference type="ChEBI" id="CHEBI:456215"/>
        <dbReference type="EC" id="1.8.4.10"/>
    </reaction>
</comment>
<accession>A0A239DYI6</accession>
<feature type="region of interest" description="Disordered" evidence="5">
    <location>
        <begin position="23"/>
        <end position="54"/>
    </location>
</feature>
<organism evidence="7 8">
    <name type="scientific">Sphingopyxis indica</name>
    <dbReference type="NCBI Taxonomy" id="436663"/>
    <lineage>
        <taxon>Bacteria</taxon>
        <taxon>Pseudomonadati</taxon>
        <taxon>Pseudomonadota</taxon>
        <taxon>Alphaproteobacteria</taxon>
        <taxon>Sphingomonadales</taxon>
        <taxon>Sphingomonadaceae</taxon>
        <taxon>Sphingopyxis</taxon>
    </lineage>
</organism>
<dbReference type="GO" id="GO:0005737">
    <property type="term" value="C:cytoplasm"/>
    <property type="evidence" value="ECO:0007669"/>
    <property type="project" value="UniProtKB-SubCell"/>
</dbReference>
<comment type="pathway">
    <text evidence="3 4">Sulfur metabolism; hydrogen sulfide biosynthesis; sulfite from sulfate.</text>
</comment>
<feature type="active site" description="Nucleophile; cysteine thiosulfonate intermediate" evidence="4">
    <location>
        <position position="283"/>
    </location>
</feature>
<protein>
    <recommendedName>
        <fullName evidence="4">Adenosine 5'-phosphosulfate reductase</fullName>
        <shortName evidence="4">APS reductase</shortName>
        <ecNumber evidence="4">1.8.4.10</ecNumber>
    </recommendedName>
    <alternativeName>
        <fullName evidence="4">5'-adenylylsulfate reductase</fullName>
    </alternativeName>
    <alternativeName>
        <fullName evidence="4">Thioredoxin-dependent 5'-adenylylsulfate reductase</fullName>
    </alternativeName>
</protein>
<feature type="binding site" evidence="4">
    <location>
        <position position="174"/>
    </location>
    <ligand>
        <name>[4Fe-4S] cluster</name>
        <dbReference type="ChEBI" id="CHEBI:49883"/>
    </ligand>
</feature>
<proteinExistence type="inferred from homology"/>
<reference evidence="7 8" key="1">
    <citation type="submission" date="2017-06" db="EMBL/GenBank/DDBJ databases">
        <authorList>
            <person name="Kim H.J."/>
            <person name="Triplett B.A."/>
        </authorList>
    </citation>
    <scope>NUCLEOTIDE SEQUENCE [LARGE SCALE GENOMIC DNA]</scope>
    <source>
        <strain evidence="7 8">DS15</strain>
    </source>
</reference>
<name>A0A239DYI6_9SPHN</name>
<dbReference type="EC" id="1.8.4.10" evidence="4"/>
<dbReference type="InterPro" id="IPR002500">
    <property type="entry name" value="PAPS_reduct_dom"/>
</dbReference>
<dbReference type="NCBIfam" id="TIGR00434">
    <property type="entry name" value="cysH"/>
    <property type="match status" value="1"/>
</dbReference>
<dbReference type="GO" id="GO:0070814">
    <property type="term" value="P:hydrogen sulfide biosynthetic process"/>
    <property type="evidence" value="ECO:0007669"/>
    <property type="project" value="UniProtKB-UniRule"/>
</dbReference>
<evidence type="ECO:0000256" key="4">
    <source>
        <dbReference type="HAMAP-Rule" id="MF_00063"/>
    </source>
</evidence>
<dbReference type="PANTHER" id="PTHR46509">
    <property type="entry name" value="PHOSPHOADENOSINE PHOSPHOSULFATE REDUCTASE"/>
    <property type="match status" value="1"/>
</dbReference>
<feature type="compositionally biased region" description="Basic and acidic residues" evidence="5">
    <location>
        <begin position="44"/>
        <end position="54"/>
    </location>
</feature>
<dbReference type="AlphaFoldDB" id="A0A239DYI6"/>
<sequence>MADFRKSVRAEEGLSWSKARLEAPREALRDAVSTSSTAPQGEGQEGRADRTRDRIDVAPRFTQADVIRLNNLFRGQDAAEAVASVLGAGLIGETAIVSSFGAESAVLLHLVTRVAPDIPVLFLETGKHFPETLAYRDELTQRLGLNLVNVTPDPEELAKKDETGLRWSYDPDGCCEIRKVKPLEKALTDFDTSITGRKGFQSSTRQGLPRFELDGNTGRLKFNPLANWTREMLDAYFEAHDLPRHPLEAEGYPSIGCSPCTSKVKPGEDPRAGRWRGWDKTECGIHEVVTPLGDDPANDPAF</sequence>
<feature type="binding site" evidence="4">
    <location>
        <position position="175"/>
    </location>
    <ligand>
        <name>[4Fe-4S] cluster</name>
        <dbReference type="ChEBI" id="CHEBI:49883"/>
    </ligand>
</feature>
<dbReference type="Proteomes" id="UP000198339">
    <property type="component" value="Unassembled WGS sequence"/>
</dbReference>
<evidence type="ECO:0000256" key="2">
    <source>
        <dbReference type="ARBA" id="ARBA00023002"/>
    </source>
</evidence>
<dbReference type="NCBIfam" id="NF002537">
    <property type="entry name" value="PRK02090.1"/>
    <property type="match status" value="1"/>
</dbReference>
<dbReference type="GO" id="GO:0046872">
    <property type="term" value="F:metal ion binding"/>
    <property type="evidence" value="ECO:0007669"/>
    <property type="project" value="UniProtKB-KW"/>
</dbReference>
<evidence type="ECO:0000256" key="5">
    <source>
        <dbReference type="SAM" id="MobiDB-lite"/>
    </source>
</evidence>
<evidence type="ECO:0000259" key="6">
    <source>
        <dbReference type="Pfam" id="PF01507"/>
    </source>
</evidence>
<comment type="cofactor">
    <cofactor evidence="4">
        <name>[4Fe-4S] cluster</name>
        <dbReference type="ChEBI" id="CHEBI:49883"/>
    </cofactor>
    <text evidence="4">Binds 1 [4Fe-4S] cluster per subunit.</text>
</comment>
<evidence type="ECO:0000256" key="1">
    <source>
        <dbReference type="ARBA" id="ARBA00009732"/>
    </source>
</evidence>
<evidence type="ECO:0000313" key="7">
    <source>
        <dbReference type="EMBL" id="SNS37319.1"/>
    </source>
</evidence>
<comment type="function">
    <text evidence="4">Catalyzes the formation of sulfite from adenosine 5'-phosphosulfate (APS) using thioredoxin as an electron donor.</text>
</comment>
<comment type="similarity">
    <text evidence="1 4">Belongs to the PAPS reductase family. CysH subfamily.</text>
</comment>
<feature type="binding site" evidence="4">
    <location>
        <position position="257"/>
    </location>
    <ligand>
        <name>[4Fe-4S] cluster</name>
        <dbReference type="ChEBI" id="CHEBI:49883"/>
    </ligand>
</feature>
<keyword evidence="4" id="KW-0408">Iron</keyword>
<dbReference type="GO" id="GO:0051539">
    <property type="term" value="F:4 iron, 4 sulfur cluster binding"/>
    <property type="evidence" value="ECO:0007669"/>
    <property type="project" value="UniProtKB-UniRule"/>
</dbReference>
<dbReference type="GO" id="GO:0043866">
    <property type="term" value="F:adenylyl-sulfate reductase (thioredoxin) activity"/>
    <property type="evidence" value="ECO:0007669"/>
    <property type="project" value="UniProtKB-EC"/>
</dbReference>
<dbReference type="GO" id="GO:0004604">
    <property type="term" value="F:phosphoadenylyl-sulfate reductase (thioredoxin) activity"/>
    <property type="evidence" value="ECO:0007669"/>
    <property type="project" value="UniProtKB-UniRule"/>
</dbReference>
<keyword evidence="4" id="KW-0479">Metal-binding</keyword>
<evidence type="ECO:0000313" key="8">
    <source>
        <dbReference type="Proteomes" id="UP000198339"/>
    </source>
</evidence>
<dbReference type="EMBL" id="FZPA01000001">
    <property type="protein sequence ID" value="SNS37319.1"/>
    <property type="molecule type" value="Genomic_DNA"/>
</dbReference>